<dbReference type="AlphaFoldDB" id="A0A5N5WVX0"/>
<dbReference type="Proteomes" id="UP000326565">
    <property type="component" value="Unassembled WGS sequence"/>
</dbReference>
<reference evidence="1 2" key="1">
    <citation type="submission" date="2019-04" db="EMBL/GenBank/DDBJ databases">
        <title>Friends and foes A comparative genomics study of 23 Aspergillus species from section Flavi.</title>
        <authorList>
            <consortium name="DOE Joint Genome Institute"/>
            <person name="Kjaerbolling I."/>
            <person name="Vesth T."/>
            <person name="Frisvad J.C."/>
            <person name="Nybo J.L."/>
            <person name="Theobald S."/>
            <person name="Kildgaard S."/>
            <person name="Isbrandt T."/>
            <person name="Kuo A."/>
            <person name="Sato A."/>
            <person name="Lyhne E.K."/>
            <person name="Kogle M.E."/>
            <person name="Wiebenga A."/>
            <person name="Kun R.S."/>
            <person name="Lubbers R.J."/>
            <person name="Makela M.R."/>
            <person name="Barry K."/>
            <person name="Chovatia M."/>
            <person name="Clum A."/>
            <person name="Daum C."/>
            <person name="Haridas S."/>
            <person name="He G."/>
            <person name="LaButti K."/>
            <person name="Lipzen A."/>
            <person name="Mondo S."/>
            <person name="Riley R."/>
            <person name="Salamov A."/>
            <person name="Simmons B.A."/>
            <person name="Magnuson J.K."/>
            <person name="Henrissat B."/>
            <person name="Mortensen U.H."/>
            <person name="Larsen T.O."/>
            <person name="Devries R.P."/>
            <person name="Grigoriev I.V."/>
            <person name="Machida M."/>
            <person name="Baker S.E."/>
            <person name="Andersen M.R."/>
        </authorList>
    </citation>
    <scope>NUCLEOTIDE SEQUENCE [LARGE SCALE GENOMIC DNA]</scope>
    <source>
        <strain evidence="1 2">CBS 151.66</strain>
    </source>
</reference>
<evidence type="ECO:0000313" key="1">
    <source>
        <dbReference type="EMBL" id="KAB8071935.1"/>
    </source>
</evidence>
<dbReference type="EMBL" id="ML732259">
    <property type="protein sequence ID" value="KAB8071935.1"/>
    <property type="molecule type" value="Genomic_DNA"/>
</dbReference>
<name>A0A5N5WVX0_9EURO</name>
<accession>A0A5N5WVX0</accession>
<evidence type="ECO:0000313" key="2">
    <source>
        <dbReference type="Proteomes" id="UP000326565"/>
    </source>
</evidence>
<gene>
    <name evidence="1" type="ORF">BDV29DRAFT_178322</name>
</gene>
<proteinExistence type="predicted"/>
<protein>
    <submittedName>
        <fullName evidence="1">Uncharacterized protein</fullName>
    </submittedName>
</protein>
<sequence length="92" mass="10438">MSSFWHQSVCGGFIYPINRPMTSWVVKMANALCFLGLCNTILVVPRECRSCDDILRRGLWMVKLDQDITPAMETKTSVACWDRNGLLGDQEP</sequence>
<dbReference type="OrthoDB" id="3832628at2759"/>
<organism evidence="1 2">
    <name type="scientific">Aspergillus leporis</name>
    <dbReference type="NCBI Taxonomy" id="41062"/>
    <lineage>
        <taxon>Eukaryota</taxon>
        <taxon>Fungi</taxon>
        <taxon>Dikarya</taxon>
        <taxon>Ascomycota</taxon>
        <taxon>Pezizomycotina</taxon>
        <taxon>Eurotiomycetes</taxon>
        <taxon>Eurotiomycetidae</taxon>
        <taxon>Eurotiales</taxon>
        <taxon>Aspergillaceae</taxon>
        <taxon>Aspergillus</taxon>
        <taxon>Aspergillus subgen. Circumdati</taxon>
    </lineage>
</organism>
<keyword evidence="2" id="KW-1185">Reference proteome</keyword>